<evidence type="ECO:0000313" key="4">
    <source>
        <dbReference type="Proteomes" id="UP000402241"/>
    </source>
</evidence>
<sequence>MKPRPPRYDFPDRMRGVSSAERELNRLERSMSVAYDRRDKFALDYLTRRHQRATRALAVLRAQQTFTEQESPARDAAPAAAGADERTTP</sequence>
<name>A0AAJ3DJI2_9ACTN</name>
<feature type="region of interest" description="Disordered" evidence="1">
    <location>
        <begin position="65"/>
        <end position="89"/>
    </location>
</feature>
<dbReference type="EMBL" id="JAAHBZ010000005">
    <property type="protein sequence ID" value="NES28952.1"/>
    <property type="molecule type" value="Genomic_DNA"/>
</dbReference>
<dbReference type="RefSeq" id="WP_154228304.1">
    <property type="nucleotide sequence ID" value="NZ_CP045309.1"/>
</dbReference>
<gene>
    <name evidence="2" type="ORF">G3561_15535</name>
    <name evidence="3" type="ORF">GCE86_19655</name>
</gene>
<evidence type="ECO:0000256" key="1">
    <source>
        <dbReference type="SAM" id="MobiDB-lite"/>
    </source>
</evidence>
<accession>A0AAJ3DJI2</accession>
<keyword evidence="4" id="KW-1185">Reference proteome</keyword>
<reference evidence="2 5" key="2">
    <citation type="submission" date="2020-02" db="EMBL/GenBank/DDBJ databases">
        <title>WGS of Micromonospora spp. isolated from hot spring.</title>
        <authorList>
            <person name="Thawai C."/>
        </authorList>
    </citation>
    <scope>NUCLEOTIDE SEQUENCE [LARGE SCALE GENOMIC DNA]</scope>
    <source>
        <strain evidence="2 5">TMS7</strain>
    </source>
</reference>
<organism evidence="2 5">
    <name type="scientific">Micromonospora terminaliae</name>
    <dbReference type="NCBI Taxonomy" id="1914461"/>
    <lineage>
        <taxon>Bacteria</taxon>
        <taxon>Bacillati</taxon>
        <taxon>Actinomycetota</taxon>
        <taxon>Actinomycetes</taxon>
        <taxon>Micromonosporales</taxon>
        <taxon>Micromonosporaceae</taxon>
        <taxon>Micromonospora</taxon>
    </lineage>
</organism>
<proteinExistence type="predicted"/>
<dbReference type="Proteomes" id="UP000477779">
    <property type="component" value="Unassembled WGS sequence"/>
</dbReference>
<reference evidence="3 4" key="1">
    <citation type="submission" date="2019-10" db="EMBL/GenBank/DDBJ databases">
        <title>Genome Sequence of Micromonospora terminaliae DSM 101760.</title>
        <authorList>
            <person name="Guo L."/>
        </authorList>
    </citation>
    <scope>NUCLEOTIDE SEQUENCE [LARGE SCALE GENOMIC DNA]</scope>
    <source>
        <strain evidence="3 4">DSM 101760</strain>
    </source>
</reference>
<dbReference type="Proteomes" id="UP000402241">
    <property type="component" value="Chromosome"/>
</dbReference>
<protein>
    <submittedName>
        <fullName evidence="2">Uncharacterized protein</fullName>
    </submittedName>
</protein>
<evidence type="ECO:0000313" key="5">
    <source>
        <dbReference type="Proteomes" id="UP000477779"/>
    </source>
</evidence>
<evidence type="ECO:0000313" key="3">
    <source>
        <dbReference type="EMBL" id="QGL49029.1"/>
    </source>
</evidence>
<dbReference type="EMBL" id="CP045309">
    <property type="protein sequence ID" value="QGL49029.1"/>
    <property type="molecule type" value="Genomic_DNA"/>
</dbReference>
<evidence type="ECO:0000313" key="2">
    <source>
        <dbReference type="EMBL" id="NES28952.1"/>
    </source>
</evidence>
<dbReference type="AlphaFoldDB" id="A0AAJ3DJI2"/>